<gene>
    <name evidence="1" type="primary">PAO_2</name>
    <name evidence="1" type="ORF">Bhyg_07456</name>
</gene>
<dbReference type="OrthoDB" id="7777654at2759"/>
<proteinExistence type="predicted"/>
<sequence>MKGATALENTSARLLNLFDEESLCAMGITVIPDLIYKEADSRPDLKLSEIATKGKYYRHPDSAFISYPLVVQKPLGTINKSLNIAIIGGGAAGVAALYELSNLKDSETNISVTLYESDPDHFLNAPPTMQVSIAGLKAGRVSAAISSDEPAPKNLDHAVYEIGAMRFPEIAGLMWHYANVVYDPDLMVSPFPNPGTVPTEILHGDRVDRYAGKTWLNDSSPTKQIIDIVRKSIVGQTDGANISNFPIGNQDPAKVGIKLGLPNTTEEELKTINEDWKKFVKDNDKYTLRSAVRMVIEKHQEELPDVAGLKDIAEKTSYYVELFGTVAFGTGGFKSVYNMSIVEMMRLLLWNYDNEYVLPVKANVEFIRDLYLNAVKKNKKVTVKSARVCDVCHLDINTKVETMVVYYDVVNGTEVNEPKKEVYDYVILATTPRQTSSITGKIGFNNASARRPTLGEHERQLTPDQYEGSVRPALVLSKLYDIPNSKLFTAVSNVHMVCCSKIFATVKKADFDTYAPEFLDKGKIKAIVADCGLGSTYVVPATIVNEKLKNYANDYYSFLISYAWEDDSKGMQHNFGKYPLNIADTKKMVSSIIGRATRYVYDPVKKTYGPWWFGEALSKSTLEDPLSYDWTTFHTAGAYKLNYAGDNQNSDLLFRYHTHALKPALKNKFFLANCSYSNLGGWIEGAFMSAVNAVCGLIVAANDGDINSLNSEAQKVVGSLDNVVENDE</sequence>
<protein>
    <submittedName>
        <fullName evidence="1">Phenylalanine 2-monooxygenase</fullName>
    </submittedName>
</protein>
<dbReference type="AlphaFoldDB" id="A0A9Q0S3U9"/>
<evidence type="ECO:0000313" key="1">
    <source>
        <dbReference type="EMBL" id="KAJ6642505.1"/>
    </source>
</evidence>
<dbReference type="Gene3D" id="3.50.50.60">
    <property type="entry name" value="FAD/NAD(P)-binding domain"/>
    <property type="match status" value="1"/>
</dbReference>
<keyword evidence="2" id="KW-1185">Reference proteome</keyword>
<accession>A0A9Q0S3U9</accession>
<reference evidence="1" key="1">
    <citation type="submission" date="2022-07" db="EMBL/GenBank/DDBJ databases">
        <authorList>
            <person name="Trinca V."/>
            <person name="Uliana J.V.C."/>
            <person name="Torres T.T."/>
            <person name="Ward R.J."/>
            <person name="Monesi N."/>
        </authorList>
    </citation>
    <scope>NUCLEOTIDE SEQUENCE</scope>
    <source>
        <strain evidence="1">HSMRA1968</strain>
        <tissue evidence="1">Whole embryos</tissue>
    </source>
</reference>
<dbReference type="Gene3D" id="3.90.660.60">
    <property type="match status" value="1"/>
</dbReference>
<organism evidence="1 2">
    <name type="scientific">Pseudolycoriella hygida</name>
    <dbReference type="NCBI Taxonomy" id="35572"/>
    <lineage>
        <taxon>Eukaryota</taxon>
        <taxon>Metazoa</taxon>
        <taxon>Ecdysozoa</taxon>
        <taxon>Arthropoda</taxon>
        <taxon>Hexapoda</taxon>
        <taxon>Insecta</taxon>
        <taxon>Pterygota</taxon>
        <taxon>Neoptera</taxon>
        <taxon>Endopterygota</taxon>
        <taxon>Diptera</taxon>
        <taxon>Nematocera</taxon>
        <taxon>Sciaroidea</taxon>
        <taxon>Sciaridae</taxon>
        <taxon>Pseudolycoriella</taxon>
    </lineage>
</organism>
<evidence type="ECO:0000313" key="2">
    <source>
        <dbReference type="Proteomes" id="UP001151699"/>
    </source>
</evidence>
<comment type="caution">
    <text evidence="1">The sequence shown here is derived from an EMBL/GenBank/DDBJ whole genome shotgun (WGS) entry which is preliminary data.</text>
</comment>
<dbReference type="EMBL" id="WJQU01000002">
    <property type="protein sequence ID" value="KAJ6642505.1"/>
    <property type="molecule type" value="Genomic_DNA"/>
</dbReference>
<dbReference type="Proteomes" id="UP001151699">
    <property type="component" value="Chromosome B"/>
</dbReference>
<dbReference type="InterPro" id="IPR036188">
    <property type="entry name" value="FAD/NAD-bd_sf"/>
</dbReference>
<name>A0A9Q0S3U9_9DIPT</name>
<dbReference type="SUPFAM" id="SSF51905">
    <property type="entry name" value="FAD/NAD(P)-binding domain"/>
    <property type="match status" value="1"/>
</dbReference>